<feature type="domain" description="Histidine kinase" evidence="9">
    <location>
        <begin position="600"/>
        <end position="841"/>
    </location>
</feature>
<name>A0ABW2DM24_9BACT</name>
<dbReference type="Gene3D" id="3.40.50.150">
    <property type="entry name" value="Vaccinia Virus protein VP39"/>
    <property type="match status" value="1"/>
</dbReference>
<dbReference type="GO" id="GO:0008168">
    <property type="term" value="F:methyltransferase activity"/>
    <property type="evidence" value="ECO:0007669"/>
    <property type="project" value="UniProtKB-KW"/>
</dbReference>
<dbReference type="InterPro" id="IPR003356">
    <property type="entry name" value="DNA_methylase_A-5"/>
</dbReference>
<gene>
    <name evidence="10" type="ORF">ACFQHR_10645</name>
</gene>
<evidence type="ECO:0000256" key="7">
    <source>
        <dbReference type="ARBA" id="ARBA00023125"/>
    </source>
</evidence>
<keyword evidence="6" id="KW-0680">Restriction system</keyword>
<dbReference type="SUPFAM" id="SSF55874">
    <property type="entry name" value="ATPase domain of HSP90 chaperone/DNA topoisomerase II/histidine kinase"/>
    <property type="match status" value="1"/>
</dbReference>
<dbReference type="Proteomes" id="UP001596405">
    <property type="component" value="Unassembled WGS sequence"/>
</dbReference>
<accession>A0ABW2DM24</accession>
<proteinExistence type="inferred from homology"/>
<keyword evidence="5" id="KW-0949">S-adenosyl-L-methionine</keyword>
<evidence type="ECO:0000256" key="5">
    <source>
        <dbReference type="ARBA" id="ARBA00022691"/>
    </source>
</evidence>
<dbReference type="SUPFAM" id="SSF53335">
    <property type="entry name" value="S-adenosyl-L-methionine-dependent methyltransferases"/>
    <property type="match status" value="1"/>
</dbReference>
<dbReference type="InterPro" id="IPR005467">
    <property type="entry name" value="His_kinase_dom"/>
</dbReference>
<keyword evidence="4" id="KW-0808">Transferase</keyword>
<evidence type="ECO:0000256" key="3">
    <source>
        <dbReference type="ARBA" id="ARBA00022603"/>
    </source>
</evidence>
<comment type="catalytic activity">
    <reaction evidence="8">
        <text>a 2'-deoxyadenosine in DNA + S-adenosyl-L-methionine = an N(6)-methyl-2'-deoxyadenosine in DNA + S-adenosyl-L-homocysteine + H(+)</text>
        <dbReference type="Rhea" id="RHEA:15197"/>
        <dbReference type="Rhea" id="RHEA-COMP:12418"/>
        <dbReference type="Rhea" id="RHEA-COMP:12419"/>
        <dbReference type="ChEBI" id="CHEBI:15378"/>
        <dbReference type="ChEBI" id="CHEBI:57856"/>
        <dbReference type="ChEBI" id="CHEBI:59789"/>
        <dbReference type="ChEBI" id="CHEBI:90615"/>
        <dbReference type="ChEBI" id="CHEBI:90616"/>
        <dbReference type="EC" id="2.1.1.72"/>
    </reaction>
</comment>
<dbReference type="GO" id="GO:0032259">
    <property type="term" value="P:methylation"/>
    <property type="evidence" value="ECO:0007669"/>
    <property type="project" value="UniProtKB-KW"/>
</dbReference>
<reference evidence="11" key="1">
    <citation type="journal article" date="2019" name="Int. J. Syst. Evol. Microbiol.">
        <title>The Global Catalogue of Microorganisms (GCM) 10K type strain sequencing project: providing services to taxonomists for standard genome sequencing and annotation.</title>
        <authorList>
            <consortium name="The Broad Institute Genomics Platform"/>
            <consortium name="The Broad Institute Genome Sequencing Center for Infectious Disease"/>
            <person name="Wu L."/>
            <person name="Ma J."/>
        </authorList>
    </citation>
    <scope>NUCLEOTIDE SEQUENCE [LARGE SCALE GENOMIC DNA]</scope>
    <source>
        <strain evidence="11">CGMCC 4.7393</strain>
    </source>
</reference>
<dbReference type="InterPro" id="IPR029063">
    <property type="entry name" value="SAM-dependent_MTases_sf"/>
</dbReference>
<dbReference type="PRINTS" id="PR00507">
    <property type="entry name" value="N12N6MTFRASE"/>
</dbReference>
<evidence type="ECO:0000313" key="10">
    <source>
        <dbReference type="EMBL" id="MFC6998085.1"/>
    </source>
</evidence>
<dbReference type="EC" id="2.1.1.72" evidence="2"/>
<dbReference type="EMBL" id="JBHSYQ010000004">
    <property type="protein sequence ID" value="MFC6998085.1"/>
    <property type="molecule type" value="Genomic_DNA"/>
</dbReference>
<evidence type="ECO:0000256" key="8">
    <source>
        <dbReference type="ARBA" id="ARBA00047942"/>
    </source>
</evidence>
<evidence type="ECO:0000313" key="11">
    <source>
        <dbReference type="Proteomes" id="UP001596405"/>
    </source>
</evidence>
<dbReference type="SUPFAM" id="SSF116734">
    <property type="entry name" value="DNA methylase specificity domain"/>
    <property type="match status" value="1"/>
</dbReference>
<evidence type="ECO:0000256" key="1">
    <source>
        <dbReference type="ARBA" id="ARBA00006594"/>
    </source>
</evidence>
<dbReference type="PROSITE" id="PS50109">
    <property type="entry name" value="HIS_KIN"/>
    <property type="match status" value="1"/>
</dbReference>
<keyword evidence="3 10" id="KW-0489">Methyltransferase</keyword>
<organism evidence="10 11">
    <name type="scientific">Rufibacter roseus</name>
    <dbReference type="NCBI Taxonomy" id="1567108"/>
    <lineage>
        <taxon>Bacteria</taxon>
        <taxon>Pseudomonadati</taxon>
        <taxon>Bacteroidota</taxon>
        <taxon>Cytophagia</taxon>
        <taxon>Cytophagales</taxon>
        <taxon>Hymenobacteraceae</taxon>
        <taxon>Rufibacter</taxon>
    </lineage>
</organism>
<protein>
    <recommendedName>
        <fullName evidence="2">site-specific DNA-methyltransferase (adenine-specific)</fullName>
        <ecNumber evidence="2">2.1.1.72</ecNumber>
    </recommendedName>
</protein>
<dbReference type="InterPro" id="IPR036890">
    <property type="entry name" value="HATPase_C_sf"/>
</dbReference>
<keyword evidence="11" id="KW-1185">Reference proteome</keyword>
<keyword evidence="7" id="KW-0238">DNA-binding</keyword>
<dbReference type="PANTHER" id="PTHR42933:SF1">
    <property type="entry name" value="SITE-SPECIFIC DNA-METHYLTRANSFERASE (ADENINE-SPECIFIC)"/>
    <property type="match status" value="1"/>
</dbReference>
<comment type="similarity">
    <text evidence="1">Belongs to the N(4)/N(6)-methyltransferase family.</text>
</comment>
<evidence type="ECO:0000256" key="6">
    <source>
        <dbReference type="ARBA" id="ARBA00022747"/>
    </source>
</evidence>
<dbReference type="Gene3D" id="3.90.220.20">
    <property type="entry name" value="DNA methylase specificity domains"/>
    <property type="match status" value="1"/>
</dbReference>
<evidence type="ECO:0000259" key="9">
    <source>
        <dbReference type="PROSITE" id="PS50109"/>
    </source>
</evidence>
<dbReference type="RefSeq" id="WP_082883028.1">
    <property type="nucleotide sequence ID" value="NZ_LRML01000007.1"/>
</dbReference>
<dbReference type="Gene3D" id="3.30.565.10">
    <property type="entry name" value="Histidine kinase-like ATPase, C-terminal domain"/>
    <property type="match status" value="1"/>
</dbReference>
<sequence>MMLTNSFSMLSSTESFTTLEHKLWDALSIIREQQVHFQDFHLVTYLLFLQKEGALDFFITTEPGRAKEDLRLSISRGDREKFELNRLIYDAFYPAIQYVSEHNFYDLLRLICSMDRDSLDIHFGDLVENLIFRLSKTEGQHGGEYVQPLELTRFICALASPYAGAEVYNPFGGLASFGLYFDKPVNYTGEEINMRSWAIGMIRLLGAGKASNSDFVVGNSIANWNRRSKRYDLIVANAPFNVKIRKDEANLLKYHRDGYSSIQPSYFDTFLINNSLAALKENGKAIFVLPSGFLTNKQPEYARLRQVLVENDFLETVISFPGGLLSNTNLPFCVIVLNKVKQDRSKILFIDAETSVKEVSKNDKRIDADRLLSIITNTDSSLSEASTTAFPEAKLVYIEEVVNNDFMLNVNRYITVELLEDLDGEYVELGKLLKPVKGSKIGDGLSGKLIRIRDLSNDKLDFEIKVNELVEVDLPKNASKLDKSALLITIRWKTLKPTFFEYKGEPIYVSPDVVAFEVNEQKVDVGFLVQELSTEYVTAQLNKYRTGTTIPYIPINDFIKVRVKVPALREQRAKIIGATFKTLEDERIGIKKEAYEELASIKHSMGTPLLKLNASVRNIESVLNKLDHEWQSVKMSSKSNQTLGDAVNSLYLNLKLISNLLKTNELELDKSTYPLAQFDAIQFFQRFVNELRANDKNKFEVRLEVSSDVEEDFKEGAFIKANEELLEIAFNNIVENAQKHAFVKDNEKYVLEFRLDLYLTQTSAYLYIQVANNGKAFPHNFNIEKLTRKGAVGGSTGNSGIGGYHINEIVKWHGGRLDLMTDPYLTFPFTTVYEIYIPISGSQGNNRYE</sequence>
<dbReference type="InterPro" id="IPR051537">
    <property type="entry name" value="DNA_Adenine_Mtase"/>
</dbReference>
<dbReference type="PANTHER" id="PTHR42933">
    <property type="entry name" value="SLR6095 PROTEIN"/>
    <property type="match status" value="1"/>
</dbReference>
<dbReference type="InterPro" id="IPR044946">
    <property type="entry name" value="Restrct_endonuc_typeI_TRD_sf"/>
</dbReference>
<dbReference type="Pfam" id="PF02384">
    <property type="entry name" value="N6_Mtase"/>
    <property type="match status" value="1"/>
</dbReference>
<comment type="caution">
    <text evidence="10">The sequence shown here is derived from an EMBL/GenBank/DDBJ whole genome shotgun (WGS) entry which is preliminary data.</text>
</comment>
<evidence type="ECO:0000256" key="4">
    <source>
        <dbReference type="ARBA" id="ARBA00022679"/>
    </source>
</evidence>
<evidence type="ECO:0000256" key="2">
    <source>
        <dbReference type="ARBA" id="ARBA00011900"/>
    </source>
</evidence>